<dbReference type="HOGENOM" id="CLU_3030621_0_0_11"/>
<proteinExistence type="predicted"/>
<dbReference type="PATRIC" id="fig|1352936.5.peg.9163"/>
<accession>V6JIE4</accession>
<reference evidence="1 2" key="1">
    <citation type="journal article" date="2014" name="Genome Announc.">
        <title>Draft Genome Sequence of Streptomyces roseochromogenes subsp. oscitans DS 12.976, Producer of the Aminocoumarin Antibiotic Clorobiocin.</title>
        <authorList>
            <person name="Ruckert C."/>
            <person name="Kalinowski J."/>
            <person name="Heide L."/>
            <person name="Apel A.K."/>
        </authorList>
    </citation>
    <scope>NUCLEOTIDE SEQUENCE [LARGE SCALE GENOMIC DNA]</scope>
    <source>
        <strain evidence="1 2">DS 12.976</strain>
    </source>
</reference>
<sequence length="55" mass="5454">MSGTSSWATACPASVIAASRGVAGLPEVREPPAVAVYGQGVGLWRVASKQVGQAA</sequence>
<evidence type="ECO:0000313" key="1">
    <source>
        <dbReference type="EMBL" id="EST18911.1"/>
    </source>
</evidence>
<evidence type="ECO:0000313" key="2">
    <source>
        <dbReference type="Proteomes" id="UP000017984"/>
    </source>
</evidence>
<organism evidence="1 2">
    <name type="scientific">Streptomyces roseochromogenus subsp. oscitans DS 12.976</name>
    <dbReference type="NCBI Taxonomy" id="1352936"/>
    <lineage>
        <taxon>Bacteria</taxon>
        <taxon>Bacillati</taxon>
        <taxon>Actinomycetota</taxon>
        <taxon>Actinomycetes</taxon>
        <taxon>Kitasatosporales</taxon>
        <taxon>Streptomycetaceae</taxon>
        <taxon>Streptomyces</taxon>
    </lineage>
</organism>
<name>V6JIE4_STRRC</name>
<gene>
    <name evidence="1" type="ORF">M878_44150</name>
</gene>
<comment type="caution">
    <text evidence="1">The sequence shown here is derived from an EMBL/GenBank/DDBJ whole genome shotgun (WGS) entry which is preliminary data.</text>
</comment>
<protein>
    <submittedName>
        <fullName evidence="1">Uncharacterized protein</fullName>
    </submittedName>
</protein>
<dbReference type="EMBL" id="AWQX01000386">
    <property type="protein sequence ID" value="EST18911.1"/>
    <property type="molecule type" value="Genomic_DNA"/>
</dbReference>
<dbReference type="AlphaFoldDB" id="V6JIE4"/>
<dbReference type="Proteomes" id="UP000017984">
    <property type="component" value="Chromosome"/>
</dbReference>
<keyword evidence="2" id="KW-1185">Reference proteome</keyword>